<comment type="similarity">
    <text evidence="4 16 17">Belongs to the OadG family.</text>
</comment>
<comment type="caution">
    <text evidence="18">The sequence shown here is derived from an EMBL/GenBank/DDBJ whole genome shotgun (WGS) entry which is preliminary data.</text>
</comment>
<evidence type="ECO:0000256" key="12">
    <source>
        <dbReference type="ARBA" id="ARBA00023065"/>
    </source>
</evidence>
<dbReference type="HAMAP" id="MF_00404">
    <property type="entry name" value="OadG"/>
    <property type="match status" value="1"/>
</dbReference>
<feature type="transmembrane region" description="Helical" evidence="16 17">
    <location>
        <begin position="12"/>
        <end position="33"/>
    </location>
</feature>
<keyword evidence="19" id="KW-1185">Reference proteome</keyword>
<evidence type="ECO:0000256" key="8">
    <source>
        <dbReference type="ARBA" id="ARBA00022692"/>
    </source>
</evidence>
<evidence type="ECO:0000256" key="3">
    <source>
        <dbReference type="ARBA" id="ARBA00004162"/>
    </source>
</evidence>
<keyword evidence="10 16" id="KW-1133">Transmembrane helix</keyword>
<keyword evidence="6 16" id="KW-0813">Transport</keyword>
<comment type="subcellular location">
    <subcellularLocation>
        <location evidence="3 16 17">Cell membrane</location>
        <topology evidence="3 16 17">Single-pass membrane protein</topology>
    </subcellularLocation>
</comment>
<evidence type="ECO:0000256" key="15">
    <source>
        <dbReference type="ARBA" id="ARBA00048176"/>
    </source>
</evidence>
<evidence type="ECO:0000256" key="2">
    <source>
        <dbReference type="ARBA" id="ARBA00003002"/>
    </source>
</evidence>
<evidence type="ECO:0000256" key="16">
    <source>
        <dbReference type="HAMAP-Rule" id="MF_00404"/>
    </source>
</evidence>
<evidence type="ECO:0000256" key="11">
    <source>
        <dbReference type="ARBA" id="ARBA00023053"/>
    </source>
</evidence>
<dbReference type="Proteomes" id="UP001195903">
    <property type="component" value="Unassembled WGS sequence"/>
</dbReference>
<evidence type="ECO:0000256" key="14">
    <source>
        <dbReference type="ARBA" id="ARBA00023201"/>
    </source>
</evidence>
<keyword evidence="8 16" id="KW-0812">Transmembrane</keyword>
<name>A0ABS5V0C7_9GAMM</name>
<dbReference type="Pfam" id="PF04277">
    <property type="entry name" value="OAD_gamma"/>
    <property type="match status" value="1"/>
</dbReference>
<accession>A0ABS5V0C7</accession>
<evidence type="ECO:0000256" key="10">
    <source>
        <dbReference type="ARBA" id="ARBA00022989"/>
    </source>
</evidence>
<evidence type="ECO:0000256" key="17">
    <source>
        <dbReference type="RuleBase" id="RU004278"/>
    </source>
</evidence>
<evidence type="ECO:0000256" key="13">
    <source>
        <dbReference type="ARBA" id="ARBA00023136"/>
    </source>
</evidence>
<comment type="subunit">
    <text evidence="5 16">Heterotrimer of an alpha, a beta and a gamma subunit.</text>
</comment>
<proteinExistence type="inferred from homology"/>
<dbReference type="NCBIfam" id="TIGR01195">
    <property type="entry name" value="oadG_fam"/>
    <property type="match status" value="1"/>
</dbReference>
<sequence>MTSVMQQMADALWIMVLGMVLVYLFLGMLILGLKLLASRFAPSAAPAAATGRAKAVPTQPNLDPKLVAVISAAIQQHRAREGRS</sequence>
<evidence type="ECO:0000256" key="4">
    <source>
        <dbReference type="ARBA" id="ARBA00005844"/>
    </source>
</evidence>
<dbReference type="InterPro" id="IPR005899">
    <property type="entry name" value="Na_pump_deCOase"/>
</dbReference>
<comment type="function">
    <text evidence="2 16 17">Catalyzes the decarboxylation of oxaloacetate coupled to Na(+) translocation.</text>
</comment>
<evidence type="ECO:0000256" key="9">
    <source>
        <dbReference type="ARBA" id="ARBA00022967"/>
    </source>
</evidence>
<evidence type="ECO:0000313" key="19">
    <source>
        <dbReference type="Proteomes" id="UP001195903"/>
    </source>
</evidence>
<dbReference type="InterPro" id="IPR023424">
    <property type="entry name" value="OadG"/>
</dbReference>
<evidence type="ECO:0000256" key="6">
    <source>
        <dbReference type="ARBA" id="ARBA00022448"/>
    </source>
</evidence>
<dbReference type="RefSeq" id="WP_214505551.1">
    <property type="nucleotide sequence ID" value="NZ_JAHEPS010000001.1"/>
</dbReference>
<keyword evidence="14 16" id="KW-0739">Sodium transport</keyword>
<evidence type="ECO:0000256" key="1">
    <source>
        <dbReference type="ARBA" id="ARBA00001959"/>
    </source>
</evidence>
<protein>
    <recommendedName>
        <fullName evidence="16">Probable oxaloacetate decarboxylase gamma chain</fullName>
        <ecNumber evidence="16">7.2.4.2</ecNumber>
    </recommendedName>
</protein>
<evidence type="ECO:0000256" key="5">
    <source>
        <dbReference type="ARBA" id="ARBA00011869"/>
    </source>
</evidence>
<keyword evidence="12 16" id="KW-0406">Ion transport</keyword>
<keyword evidence="11 16" id="KW-0915">Sodium</keyword>
<dbReference type="EMBL" id="JAHEPS010000001">
    <property type="protein sequence ID" value="MBT1443363.1"/>
    <property type="molecule type" value="Genomic_DNA"/>
</dbReference>
<keyword evidence="9 16" id="KW-1278">Translocase</keyword>
<organism evidence="18 19">
    <name type="scientific">Shewanella jiangmenensis</name>
    <dbReference type="NCBI Taxonomy" id="2837387"/>
    <lineage>
        <taxon>Bacteria</taxon>
        <taxon>Pseudomonadati</taxon>
        <taxon>Pseudomonadota</taxon>
        <taxon>Gammaproteobacteria</taxon>
        <taxon>Alteromonadales</taxon>
        <taxon>Shewanellaceae</taxon>
        <taxon>Shewanella</taxon>
    </lineage>
</organism>
<reference evidence="18 19" key="1">
    <citation type="submission" date="2021-05" db="EMBL/GenBank/DDBJ databases">
        <title>Shewanella sp. JM162201.</title>
        <authorList>
            <person name="Xu S."/>
            <person name="Li A."/>
        </authorList>
    </citation>
    <scope>NUCLEOTIDE SEQUENCE [LARGE SCALE GENOMIC DNA]</scope>
    <source>
        <strain evidence="18 19">JM162201</strain>
    </source>
</reference>
<comment type="cofactor">
    <cofactor evidence="1 16 17">
        <name>Na(+)</name>
        <dbReference type="ChEBI" id="CHEBI:29101"/>
    </cofactor>
</comment>
<comment type="catalytic activity">
    <reaction evidence="15 16 17">
        <text>oxaloacetate + 2 Na(+)(in) + H(+) = pyruvate + 2 Na(+)(out) + CO2</text>
        <dbReference type="Rhea" id="RHEA:57724"/>
        <dbReference type="ChEBI" id="CHEBI:15361"/>
        <dbReference type="ChEBI" id="CHEBI:15378"/>
        <dbReference type="ChEBI" id="CHEBI:16452"/>
        <dbReference type="ChEBI" id="CHEBI:16526"/>
        <dbReference type="ChEBI" id="CHEBI:29101"/>
        <dbReference type="EC" id="7.2.4.2"/>
    </reaction>
</comment>
<dbReference type="EC" id="7.2.4.2" evidence="16"/>
<evidence type="ECO:0000256" key="7">
    <source>
        <dbReference type="ARBA" id="ARBA00022475"/>
    </source>
</evidence>
<gene>
    <name evidence="16" type="primary">oadG</name>
    <name evidence="18" type="ORF">KJI95_02310</name>
</gene>
<keyword evidence="7 16" id="KW-1003">Cell membrane</keyword>
<evidence type="ECO:0000313" key="18">
    <source>
        <dbReference type="EMBL" id="MBT1443363.1"/>
    </source>
</evidence>
<keyword evidence="13 16" id="KW-0472">Membrane</keyword>